<dbReference type="InterPro" id="IPR036390">
    <property type="entry name" value="WH_DNA-bd_sf"/>
</dbReference>
<dbReference type="SUPFAM" id="SSF46785">
    <property type="entry name" value="Winged helix' DNA-binding domain"/>
    <property type="match status" value="1"/>
</dbReference>
<dbReference type="InterPro" id="IPR014036">
    <property type="entry name" value="DeoR-like_C"/>
</dbReference>
<dbReference type="Gene3D" id="3.40.50.1360">
    <property type="match status" value="1"/>
</dbReference>
<dbReference type="InterPro" id="IPR018356">
    <property type="entry name" value="Tscrpt_reg_HTH_DeoR_CS"/>
</dbReference>
<dbReference type="SMART" id="SM00420">
    <property type="entry name" value="HTH_DEOR"/>
    <property type="match status" value="1"/>
</dbReference>
<evidence type="ECO:0000256" key="2">
    <source>
        <dbReference type="ARBA" id="ARBA00023125"/>
    </source>
</evidence>
<keyword evidence="3" id="KW-0804">Transcription</keyword>
<dbReference type="RefSeq" id="WP_109983397.1">
    <property type="nucleotide sequence ID" value="NZ_QGTD01000004.1"/>
</dbReference>
<dbReference type="SUPFAM" id="SSF100950">
    <property type="entry name" value="NagB/RpiA/CoA transferase-like"/>
    <property type="match status" value="1"/>
</dbReference>
<dbReference type="EMBL" id="QGTD01000004">
    <property type="protein sequence ID" value="PWU70025.1"/>
    <property type="molecule type" value="Genomic_DNA"/>
</dbReference>
<evidence type="ECO:0000259" key="4">
    <source>
        <dbReference type="PROSITE" id="PS51000"/>
    </source>
</evidence>
<dbReference type="InterPro" id="IPR001034">
    <property type="entry name" value="DeoR_HTH"/>
</dbReference>
<reference evidence="5 6" key="1">
    <citation type="submission" date="2018-05" db="EMBL/GenBank/DDBJ databases">
        <title>Genomic analysis of Gracilibacillus dipsosauri DD1 reveals novel features of a salt-tolerant amylase.</title>
        <authorList>
            <person name="Deutch C.E."/>
            <person name="Yang S."/>
        </authorList>
    </citation>
    <scope>NUCLEOTIDE SEQUENCE [LARGE SCALE GENOMIC DNA]</scope>
    <source>
        <strain evidence="5 6">DD1</strain>
    </source>
</reference>
<name>A0A317L315_9BACI</name>
<dbReference type="Pfam" id="PF08220">
    <property type="entry name" value="HTH_DeoR"/>
    <property type="match status" value="1"/>
</dbReference>
<evidence type="ECO:0000313" key="5">
    <source>
        <dbReference type="EMBL" id="PWU70025.1"/>
    </source>
</evidence>
<dbReference type="PANTHER" id="PTHR30363">
    <property type="entry name" value="HTH-TYPE TRANSCRIPTIONAL REGULATOR SRLR-RELATED"/>
    <property type="match status" value="1"/>
</dbReference>
<sequence>MFPLERQNKMLELLKLKKVLKMTELKEELNISMDTLRRDIQSLVKQEKVEKIYGGIKLKESHFGESSMEERMVSNLQEKQSIAYTCSKFIQDGDCVFLDSGSTTYQIAKFLQNKKKLTVITNSFPVALELLNSDIELIIIGGKVRKEERSIVSYEYLFNFSQLNIQKAFICASGITLEKGISDYNVEEAITRKKMIELSSEIYVAADSTKFGKDVTVGIAPLSEIDHIVTDQNVDKTFTRAFEQINTNLIISPICN</sequence>
<protein>
    <submittedName>
        <fullName evidence="5">Transcriptional regulator</fullName>
    </submittedName>
</protein>
<dbReference type="Pfam" id="PF00455">
    <property type="entry name" value="DeoRC"/>
    <property type="match status" value="1"/>
</dbReference>
<keyword evidence="6" id="KW-1185">Reference proteome</keyword>
<organism evidence="5 6">
    <name type="scientific">Gracilibacillus dipsosauri</name>
    <dbReference type="NCBI Taxonomy" id="178340"/>
    <lineage>
        <taxon>Bacteria</taxon>
        <taxon>Bacillati</taxon>
        <taxon>Bacillota</taxon>
        <taxon>Bacilli</taxon>
        <taxon>Bacillales</taxon>
        <taxon>Bacillaceae</taxon>
        <taxon>Gracilibacillus</taxon>
    </lineage>
</organism>
<dbReference type="PROSITE" id="PS00894">
    <property type="entry name" value="HTH_DEOR_1"/>
    <property type="match status" value="1"/>
</dbReference>
<dbReference type="SMART" id="SM01134">
    <property type="entry name" value="DeoRC"/>
    <property type="match status" value="1"/>
</dbReference>
<keyword evidence="1" id="KW-0805">Transcription regulation</keyword>
<comment type="caution">
    <text evidence="5">The sequence shown here is derived from an EMBL/GenBank/DDBJ whole genome shotgun (WGS) entry which is preliminary data.</text>
</comment>
<feature type="domain" description="HTH deoR-type" evidence="4">
    <location>
        <begin position="3"/>
        <end position="58"/>
    </location>
</feature>
<accession>A0A317L315</accession>
<evidence type="ECO:0000256" key="1">
    <source>
        <dbReference type="ARBA" id="ARBA00023015"/>
    </source>
</evidence>
<dbReference type="InterPro" id="IPR050313">
    <property type="entry name" value="Carb_Metab_HTH_regulators"/>
</dbReference>
<keyword evidence="2" id="KW-0238">DNA-binding</keyword>
<dbReference type="AlphaFoldDB" id="A0A317L315"/>
<gene>
    <name evidence="5" type="ORF">DLJ74_03645</name>
</gene>
<evidence type="ECO:0000313" key="6">
    <source>
        <dbReference type="Proteomes" id="UP000245624"/>
    </source>
</evidence>
<dbReference type="OrthoDB" id="9797223at2"/>
<evidence type="ECO:0000256" key="3">
    <source>
        <dbReference type="ARBA" id="ARBA00023163"/>
    </source>
</evidence>
<dbReference type="Proteomes" id="UP000245624">
    <property type="component" value="Unassembled WGS sequence"/>
</dbReference>
<dbReference type="InterPro" id="IPR036388">
    <property type="entry name" value="WH-like_DNA-bd_sf"/>
</dbReference>
<dbReference type="GO" id="GO:0003677">
    <property type="term" value="F:DNA binding"/>
    <property type="evidence" value="ECO:0007669"/>
    <property type="project" value="UniProtKB-KW"/>
</dbReference>
<dbReference type="PANTHER" id="PTHR30363:SF44">
    <property type="entry name" value="AGA OPERON TRANSCRIPTIONAL REPRESSOR-RELATED"/>
    <property type="match status" value="1"/>
</dbReference>
<proteinExistence type="predicted"/>
<dbReference type="Gene3D" id="1.10.10.10">
    <property type="entry name" value="Winged helix-like DNA-binding domain superfamily/Winged helix DNA-binding domain"/>
    <property type="match status" value="1"/>
</dbReference>
<dbReference type="PROSITE" id="PS51000">
    <property type="entry name" value="HTH_DEOR_2"/>
    <property type="match status" value="1"/>
</dbReference>
<dbReference type="InterPro" id="IPR037171">
    <property type="entry name" value="NagB/RpiA_transferase-like"/>
</dbReference>
<dbReference type="GO" id="GO:0003700">
    <property type="term" value="F:DNA-binding transcription factor activity"/>
    <property type="evidence" value="ECO:0007669"/>
    <property type="project" value="InterPro"/>
</dbReference>